<dbReference type="PANTHER" id="PTHR10682">
    <property type="entry name" value="POLY A POLYMERASE"/>
    <property type="match status" value="1"/>
</dbReference>
<dbReference type="EMBL" id="PGGS01000182">
    <property type="protein sequence ID" value="PNH07401.1"/>
    <property type="molecule type" value="Genomic_DNA"/>
</dbReference>
<dbReference type="GO" id="GO:1990817">
    <property type="term" value="F:poly(A) RNA polymerase activity"/>
    <property type="evidence" value="ECO:0007669"/>
    <property type="project" value="TreeGrafter"/>
</dbReference>
<evidence type="ECO:0000313" key="2">
    <source>
        <dbReference type="EMBL" id="PNH07401.1"/>
    </source>
</evidence>
<keyword evidence="3" id="KW-1185">Reference proteome</keyword>
<sequence>MAGADDIYLLRPLNEHAPTAEDKRHSAELEEVLRANDLYESLDDALLREDVLGLFYQLVQTWVKGVCRKKGFNAEDARAHVYTFGSYRLGVHGPGESAARHGVCSQFLRCTGGKPIDWALLFTPVPFFTQHTFYIQASRASRRERTKGEVFL</sequence>
<gene>
    <name evidence="2" type="ORF">TSOC_006147</name>
</gene>
<reference evidence="2 3" key="1">
    <citation type="journal article" date="2017" name="Mol. Biol. Evol.">
        <title>The 4-celled Tetrabaena socialis nuclear genome reveals the essential components for genetic control of cell number at the origin of multicellularity in the volvocine lineage.</title>
        <authorList>
            <person name="Featherston J."/>
            <person name="Arakaki Y."/>
            <person name="Hanschen E.R."/>
            <person name="Ferris P.J."/>
            <person name="Michod R.E."/>
            <person name="Olson B.J.S.C."/>
            <person name="Nozaki H."/>
            <person name="Durand P.M."/>
        </authorList>
    </citation>
    <scope>NUCLEOTIDE SEQUENCE [LARGE SCALE GENOMIC DNA]</scope>
    <source>
        <strain evidence="2 3">NIES-571</strain>
    </source>
</reference>
<dbReference type="InterPro" id="IPR043519">
    <property type="entry name" value="NT_sf"/>
</dbReference>
<dbReference type="InterPro" id="IPR048840">
    <property type="entry name" value="PolA_pol_NTPase"/>
</dbReference>
<dbReference type="Pfam" id="PF20750">
    <property type="entry name" value="PAP_NTPase"/>
    <property type="match status" value="1"/>
</dbReference>
<organism evidence="2 3">
    <name type="scientific">Tetrabaena socialis</name>
    <dbReference type="NCBI Taxonomy" id="47790"/>
    <lineage>
        <taxon>Eukaryota</taxon>
        <taxon>Viridiplantae</taxon>
        <taxon>Chlorophyta</taxon>
        <taxon>core chlorophytes</taxon>
        <taxon>Chlorophyceae</taxon>
        <taxon>CS clade</taxon>
        <taxon>Chlamydomonadales</taxon>
        <taxon>Tetrabaenaceae</taxon>
        <taxon>Tetrabaena</taxon>
    </lineage>
</organism>
<protein>
    <submittedName>
        <fullName evidence="2">Poly(A) polymerase</fullName>
    </submittedName>
</protein>
<dbReference type="AlphaFoldDB" id="A0A2J8A4E9"/>
<dbReference type="SUPFAM" id="SSF81301">
    <property type="entry name" value="Nucleotidyltransferase"/>
    <property type="match status" value="1"/>
</dbReference>
<dbReference type="Proteomes" id="UP000236333">
    <property type="component" value="Unassembled WGS sequence"/>
</dbReference>
<dbReference type="PANTHER" id="PTHR10682:SF10">
    <property type="entry name" value="POLYNUCLEOTIDE ADENYLYLTRANSFERASE"/>
    <property type="match status" value="1"/>
</dbReference>
<name>A0A2J8A4E9_9CHLO</name>
<evidence type="ECO:0000259" key="1">
    <source>
        <dbReference type="Pfam" id="PF20750"/>
    </source>
</evidence>
<dbReference type="OrthoDB" id="412748at2759"/>
<dbReference type="Gene3D" id="3.30.460.10">
    <property type="entry name" value="Beta Polymerase, domain 2"/>
    <property type="match status" value="1"/>
</dbReference>
<feature type="domain" description="Poly(A) polymerase nucleotidyltransferase" evidence="1">
    <location>
        <begin position="12"/>
        <end position="98"/>
    </location>
</feature>
<comment type="caution">
    <text evidence="2">The sequence shown here is derived from an EMBL/GenBank/DDBJ whole genome shotgun (WGS) entry which is preliminary data.</text>
</comment>
<proteinExistence type="predicted"/>
<evidence type="ECO:0000313" key="3">
    <source>
        <dbReference type="Proteomes" id="UP000236333"/>
    </source>
</evidence>
<dbReference type="GO" id="GO:0005634">
    <property type="term" value="C:nucleus"/>
    <property type="evidence" value="ECO:0007669"/>
    <property type="project" value="TreeGrafter"/>
</dbReference>
<accession>A0A2J8A4E9</accession>